<evidence type="ECO:0000256" key="1">
    <source>
        <dbReference type="SAM" id="SignalP"/>
    </source>
</evidence>
<feature type="chain" id="PRO_5046823915" evidence="1">
    <location>
        <begin position="23"/>
        <end position="77"/>
    </location>
</feature>
<reference evidence="2" key="1">
    <citation type="submission" date="2023-07" db="EMBL/GenBank/DDBJ databases">
        <title>Two novel species in the genus Flavivirga.</title>
        <authorList>
            <person name="Kwon K."/>
        </authorList>
    </citation>
    <scope>NUCLEOTIDE SEQUENCE</scope>
    <source>
        <strain evidence="2">KACC 14157</strain>
    </source>
</reference>
<accession>A0ABT8X3C2</accession>
<comment type="caution">
    <text evidence="2">The sequence shown here is derived from an EMBL/GenBank/DDBJ whole genome shotgun (WGS) entry which is preliminary data.</text>
</comment>
<proteinExistence type="predicted"/>
<dbReference type="EMBL" id="JAUOEM010000004">
    <property type="protein sequence ID" value="MDO5988424.1"/>
    <property type="molecule type" value="Genomic_DNA"/>
</dbReference>
<protein>
    <submittedName>
        <fullName evidence="2">Uncharacterized protein</fullName>
    </submittedName>
</protein>
<evidence type="ECO:0000313" key="2">
    <source>
        <dbReference type="EMBL" id="MDO5988424.1"/>
    </source>
</evidence>
<evidence type="ECO:0000313" key="3">
    <source>
        <dbReference type="Proteomes" id="UP001176891"/>
    </source>
</evidence>
<keyword evidence="3" id="KW-1185">Reference proteome</keyword>
<gene>
    <name evidence="2" type="ORF">Q4Q39_13510</name>
</gene>
<organism evidence="2 3">
    <name type="scientific">Flavivirga amylovorans</name>
    <dbReference type="NCBI Taxonomy" id="870486"/>
    <lineage>
        <taxon>Bacteria</taxon>
        <taxon>Pseudomonadati</taxon>
        <taxon>Bacteroidota</taxon>
        <taxon>Flavobacteriia</taxon>
        <taxon>Flavobacteriales</taxon>
        <taxon>Flavobacteriaceae</taxon>
        <taxon>Flavivirga</taxon>
    </lineage>
</organism>
<feature type="signal peptide" evidence="1">
    <location>
        <begin position="1"/>
        <end position="22"/>
    </location>
</feature>
<dbReference type="RefSeq" id="WP_303283040.1">
    <property type="nucleotide sequence ID" value="NZ_BAABCZ010000009.1"/>
</dbReference>
<name>A0ABT8X3C2_9FLAO</name>
<keyword evidence="1" id="KW-0732">Signal</keyword>
<dbReference type="Proteomes" id="UP001176891">
    <property type="component" value="Unassembled WGS sequence"/>
</dbReference>
<sequence length="77" mass="8899">MLKPLKCLSKTLFFILVIVAYAKEETNMQELLKKVAREQFFTPDNDYASSVRVAYFDSIIKTVSANKKRLPYSSLFV</sequence>